<dbReference type="Proteomes" id="UP001177023">
    <property type="component" value="Unassembled WGS sequence"/>
</dbReference>
<keyword evidence="2" id="KW-1185">Reference proteome</keyword>
<feature type="non-terminal residue" evidence="1">
    <location>
        <position position="150"/>
    </location>
</feature>
<dbReference type="EMBL" id="CATQJA010002710">
    <property type="protein sequence ID" value="CAJ0587503.1"/>
    <property type="molecule type" value="Genomic_DNA"/>
</dbReference>
<evidence type="ECO:0000313" key="1">
    <source>
        <dbReference type="EMBL" id="CAJ0587503.1"/>
    </source>
</evidence>
<organism evidence="1 2">
    <name type="scientific">Mesorhabditis spiculigera</name>
    <dbReference type="NCBI Taxonomy" id="96644"/>
    <lineage>
        <taxon>Eukaryota</taxon>
        <taxon>Metazoa</taxon>
        <taxon>Ecdysozoa</taxon>
        <taxon>Nematoda</taxon>
        <taxon>Chromadorea</taxon>
        <taxon>Rhabditida</taxon>
        <taxon>Rhabditina</taxon>
        <taxon>Rhabditomorpha</taxon>
        <taxon>Rhabditoidea</taxon>
        <taxon>Rhabditidae</taxon>
        <taxon>Mesorhabditinae</taxon>
        <taxon>Mesorhabditis</taxon>
    </lineage>
</organism>
<sequence>MCLRCDNVKSSTSLIHHHKERRQTSSSWAAASNDHFRCLQCDNMLFCPFTTVFSGLVLYDVRHWTMTRSATVDKRVRPTSSMSREISAATASNSRRPLRLERRDSLPPSCSSTCRFTSMCVNMVKYGIIHHCDAVYFFDTAPFRRATPSV</sequence>
<accession>A0AA36DHT7</accession>
<evidence type="ECO:0000313" key="2">
    <source>
        <dbReference type="Proteomes" id="UP001177023"/>
    </source>
</evidence>
<gene>
    <name evidence="1" type="ORF">MSPICULIGERA_LOCUS25468</name>
</gene>
<comment type="caution">
    <text evidence="1">The sequence shown here is derived from an EMBL/GenBank/DDBJ whole genome shotgun (WGS) entry which is preliminary data.</text>
</comment>
<proteinExistence type="predicted"/>
<name>A0AA36DHT7_9BILA</name>
<dbReference type="AlphaFoldDB" id="A0AA36DHT7"/>
<reference evidence="1" key="1">
    <citation type="submission" date="2023-06" db="EMBL/GenBank/DDBJ databases">
        <authorList>
            <person name="Delattre M."/>
        </authorList>
    </citation>
    <scope>NUCLEOTIDE SEQUENCE</scope>
    <source>
        <strain evidence="1">AF72</strain>
    </source>
</reference>
<protein>
    <submittedName>
        <fullName evidence="1">Uncharacterized protein</fullName>
    </submittedName>
</protein>